<gene>
    <name evidence="3" type="ORF">Achr_1420</name>
</gene>
<dbReference type="Gene3D" id="3.30.390.100">
    <property type="match status" value="1"/>
</dbReference>
<name>A0A0C4WIW0_9GAMM</name>
<dbReference type="HOGENOM" id="CLU_076326_0_0_6"/>
<reference evidence="3 4" key="1">
    <citation type="journal article" date="2015" name="PLoS ONE">
        <title>Azotobacter Genomes: The Genome of Azotobacter chroococcum NCIMB 8003 (ATCC 4412).</title>
        <authorList>
            <person name="Robson R.L."/>
            <person name="Jones R."/>
            <person name="Robson R.M."/>
            <person name="Schwartz A."/>
            <person name="Richardson T.H."/>
        </authorList>
    </citation>
    <scope>NUCLEOTIDE SEQUENCE [LARGE SCALE GENOMIC DNA]</scope>
    <source>
        <strain evidence="3 4">NCIMB 8003</strain>
    </source>
</reference>
<dbReference type="STRING" id="1328314.Achr_1420"/>
<accession>A0A0C4WIW0</accession>
<proteinExistence type="predicted"/>
<organism evidence="3 4">
    <name type="scientific">Azotobacter chroococcum NCIMB 8003</name>
    <dbReference type="NCBI Taxonomy" id="1328314"/>
    <lineage>
        <taxon>Bacteria</taxon>
        <taxon>Pseudomonadati</taxon>
        <taxon>Pseudomonadota</taxon>
        <taxon>Gammaproteobacteria</taxon>
        <taxon>Pseudomonadales</taxon>
        <taxon>Pseudomonadaceae</taxon>
        <taxon>Azotobacter</taxon>
    </lineage>
</organism>
<dbReference type="Proteomes" id="UP000068210">
    <property type="component" value="Chromosome"/>
</dbReference>
<dbReference type="InterPro" id="IPR025251">
    <property type="entry name" value="DUF4213"/>
</dbReference>
<evidence type="ECO:0000313" key="3">
    <source>
        <dbReference type="EMBL" id="AJE19656.1"/>
    </source>
</evidence>
<evidence type="ECO:0000259" key="1">
    <source>
        <dbReference type="Pfam" id="PF04016"/>
    </source>
</evidence>
<feature type="domain" description="Putative heavy-metal chelation" evidence="1">
    <location>
        <begin position="112"/>
        <end position="246"/>
    </location>
</feature>
<keyword evidence="4" id="KW-1185">Reference proteome</keyword>
<sequence length="252" mass="27748">MNGLYDWLLEHASGVAREEPVERVCLGLSWTLAEVGDSLGFAFGPRQVPRTLSWAGTLGGQACERLYPWLRSWNTAESAVGLAVLNAVINRASPCLRQAQPLRGEAPGNLSVFEHFRPRLDGQKVAVIGHYPGLAQLWQDLPYRCFEREPQDGDLPDTAVEQLLPEADWVFITASSLANKTLPRLLELSSHAQVVLMGPSLPWIYDWRRFGVNYLAGVRVQDARAARQVVAEGGGTRLFAGPVEYALLGLDS</sequence>
<feature type="domain" description="DUF4213" evidence="2">
    <location>
        <begin position="15"/>
        <end position="89"/>
    </location>
</feature>
<dbReference type="SUPFAM" id="SSF159713">
    <property type="entry name" value="Dhaf3308-like"/>
    <property type="match status" value="1"/>
</dbReference>
<evidence type="ECO:0008006" key="5">
    <source>
        <dbReference type="Google" id="ProtNLM"/>
    </source>
</evidence>
<protein>
    <recommendedName>
        <fullName evidence="5">Heavy-metal chelation domain-containing protein</fullName>
    </recommendedName>
</protein>
<dbReference type="Gene3D" id="3.40.50.11590">
    <property type="match status" value="1"/>
</dbReference>
<evidence type="ECO:0000259" key="2">
    <source>
        <dbReference type="Pfam" id="PF13938"/>
    </source>
</evidence>
<dbReference type="AlphaFoldDB" id="A0A0C4WIW0"/>
<evidence type="ECO:0000313" key="4">
    <source>
        <dbReference type="Proteomes" id="UP000068210"/>
    </source>
</evidence>
<dbReference type="InterPro" id="IPR007161">
    <property type="entry name" value="DUF364"/>
</dbReference>
<dbReference type="RefSeq" id="WP_169531080.1">
    <property type="nucleotide sequence ID" value="NZ_CP010415.1"/>
</dbReference>
<dbReference type="EMBL" id="CP010415">
    <property type="protein sequence ID" value="AJE19656.1"/>
    <property type="molecule type" value="Genomic_DNA"/>
</dbReference>
<dbReference type="Pfam" id="PF13938">
    <property type="entry name" value="DUF4213"/>
    <property type="match status" value="1"/>
</dbReference>
<dbReference type="Pfam" id="PF04016">
    <property type="entry name" value="DUF364"/>
    <property type="match status" value="1"/>
</dbReference>
<dbReference type="KEGG" id="acx:Achr_1420"/>